<organism evidence="1 2">
    <name type="scientific">Methylomusa anaerophila</name>
    <dbReference type="NCBI Taxonomy" id="1930071"/>
    <lineage>
        <taxon>Bacteria</taxon>
        <taxon>Bacillati</taxon>
        <taxon>Bacillota</taxon>
        <taxon>Negativicutes</taxon>
        <taxon>Selenomonadales</taxon>
        <taxon>Sporomusaceae</taxon>
        <taxon>Methylomusa</taxon>
    </lineage>
</organism>
<protein>
    <submittedName>
        <fullName evidence="1">Uncharacterized protein</fullName>
    </submittedName>
</protein>
<sequence>MSVAVVDVREWQNVLDLKTGKKTVNDTIVVAMVKEVLQRHAYPGDTDLQSNRWVTDTALDLIAHYDPQLVFISYAQQYFSTRFTLLPEITRQAMYDAVFAEIDRFKKQSGFPVVVVGTGDMIPVAGSIDLSKLDGLAISSSWATRYAGLYGISEADMDYIKKIDQIERVVGKEEFLSIFHGKPEDGERLPDYLAVSRQGFAFKSHYLRQLVMVPAYNDVIPVSVISEDIASITDISNHILTRLNNGKVALVLVEGIGAKDFRIPYKLCANGRGWFYYEPGEAQYLAITQGKHQFFAYPPGYRYYLEDDENKKYPFSGYFSTIPDNTLGSRFSGRSIAVGNRSMFMHTTTGTDIAIECFARNLYNQGCLGVVHRDDKYEMTASKEWRAL</sequence>
<dbReference type="KEGG" id="mana:MAMMFC1_00542"/>
<evidence type="ECO:0000313" key="2">
    <source>
        <dbReference type="Proteomes" id="UP000276437"/>
    </source>
</evidence>
<reference evidence="1 2" key="1">
    <citation type="journal article" date="2018" name="Int. J. Syst. Evol. Microbiol.">
        <title>Methylomusa anaerophila gen. nov., sp. nov., an anaerobic methanol-utilizing bacterium isolated from a microbial fuel cell.</title>
        <authorList>
            <person name="Amano N."/>
            <person name="Yamamuro A."/>
            <person name="Miyahara M."/>
            <person name="Kouzuma A."/>
            <person name="Abe T."/>
            <person name="Watanabe K."/>
        </authorList>
    </citation>
    <scope>NUCLEOTIDE SEQUENCE [LARGE SCALE GENOMIC DNA]</scope>
    <source>
        <strain evidence="1 2">MMFC1</strain>
    </source>
</reference>
<name>A0A348AFQ4_9FIRM</name>
<gene>
    <name evidence="1" type="ORF">MAMMFC1_00542</name>
</gene>
<dbReference type="AlphaFoldDB" id="A0A348AFQ4"/>
<evidence type="ECO:0000313" key="1">
    <source>
        <dbReference type="EMBL" id="BBB89902.1"/>
    </source>
</evidence>
<dbReference type="RefSeq" id="WP_126306257.1">
    <property type="nucleotide sequence ID" value="NZ_AP018449.1"/>
</dbReference>
<keyword evidence="2" id="KW-1185">Reference proteome</keyword>
<proteinExistence type="predicted"/>
<accession>A0A348AFQ4</accession>
<dbReference type="EMBL" id="AP018449">
    <property type="protein sequence ID" value="BBB89902.1"/>
    <property type="molecule type" value="Genomic_DNA"/>
</dbReference>
<dbReference type="OrthoDB" id="5441804at2"/>
<dbReference type="Proteomes" id="UP000276437">
    <property type="component" value="Chromosome"/>
</dbReference>